<evidence type="ECO:0000256" key="3">
    <source>
        <dbReference type="ARBA" id="ARBA00022691"/>
    </source>
</evidence>
<dbReference type="Pfam" id="PF02590">
    <property type="entry name" value="SPOUT_MTase"/>
    <property type="match status" value="1"/>
</dbReference>
<keyword evidence="2 5" id="KW-0808">Transferase</keyword>
<dbReference type="HAMAP" id="MF_00658">
    <property type="entry name" value="23SrRNA_methyltr_H"/>
    <property type="match status" value="1"/>
</dbReference>
<proteinExistence type="inferred from homology"/>
<sequence>MKLKLIAIGNKLPAWIEEGIQDYQKRLPKNIHFQLLTPNAKKRTKNTSTKKNIDIESEILLETSQGSSKIIALDERGKHRTTKQFADKIKDWQQNDEKVSFLIGGADGHNNKLKQTADEIWSISDFTLPHGIARLVMVEQIYRAISLLNNHPYHRE</sequence>
<name>A0A1W1BPT8_9ZZZZ</name>
<evidence type="ECO:0000256" key="1">
    <source>
        <dbReference type="ARBA" id="ARBA00022603"/>
    </source>
</evidence>
<gene>
    <name evidence="5" type="ORF">MNB_SUP05-5-365</name>
</gene>
<dbReference type="Gene3D" id="3.40.1280.10">
    <property type="match status" value="1"/>
</dbReference>
<dbReference type="GO" id="GO:0032259">
    <property type="term" value="P:methylation"/>
    <property type="evidence" value="ECO:0007669"/>
    <property type="project" value="UniProtKB-KW"/>
</dbReference>
<evidence type="ECO:0000313" key="5">
    <source>
        <dbReference type="EMBL" id="SFV55506.1"/>
    </source>
</evidence>
<keyword evidence="1 5" id="KW-0489">Methyltransferase</keyword>
<dbReference type="NCBIfam" id="NF000986">
    <property type="entry name" value="PRK00103.1-4"/>
    <property type="match status" value="1"/>
</dbReference>
<dbReference type="EMBL" id="FPHJ01000014">
    <property type="protein sequence ID" value="SFV55506.1"/>
    <property type="molecule type" value="Genomic_DNA"/>
</dbReference>
<dbReference type="InterPro" id="IPR003742">
    <property type="entry name" value="RlmH-like"/>
</dbReference>
<dbReference type="InterPro" id="IPR029026">
    <property type="entry name" value="tRNA_m1G_MTases_N"/>
</dbReference>
<dbReference type="CDD" id="cd18081">
    <property type="entry name" value="RlmH-like"/>
    <property type="match status" value="1"/>
</dbReference>
<dbReference type="AlphaFoldDB" id="A0A1W1BPT8"/>
<dbReference type="NCBIfam" id="TIGR00246">
    <property type="entry name" value="tRNA_RlmH_YbeA"/>
    <property type="match status" value="1"/>
</dbReference>
<dbReference type="SUPFAM" id="SSF75217">
    <property type="entry name" value="alpha/beta knot"/>
    <property type="match status" value="1"/>
</dbReference>
<dbReference type="GO" id="GO:0008168">
    <property type="term" value="F:methyltransferase activity"/>
    <property type="evidence" value="ECO:0007669"/>
    <property type="project" value="UniProtKB-KW"/>
</dbReference>
<protein>
    <submittedName>
        <fullName evidence="5">LSU m3Psi1915 methyltransferase RlmH</fullName>
    </submittedName>
</protein>
<dbReference type="PANTHER" id="PTHR33603">
    <property type="entry name" value="METHYLTRANSFERASE"/>
    <property type="match status" value="1"/>
</dbReference>
<accession>A0A1W1BPT8</accession>
<dbReference type="PIRSF" id="PIRSF004505">
    <property type="entry name" value="MT_bac"/>
    <property type="match status" value="1"/>
</dbReference>
<dbReference type="PANTHER" id="PTHR33603:SF1">
    <property type="entry name" value="RIBOSOMAL RNA LARGE SUBUNIT METHYLTRANSFERASE H"/>
    <property type="match status" value="1"/>
</dbReference>
<keyword evidence="3" id="KW-0949">S-adenosyl-L-methionine</keyword>
<organism evidence="5">
    <name type="scientific">hydrothermal vent metagenome</name>
    <dbReference type="NCBI Taxonomy" id="652676"/>
    <lineage>
        <taxon>unclassified sequences</taxon>
        <taxon>metagenomes</taxon>
        <taxon>ecological metagenomes</taxon>
    </lineage>
</organism>
<dbReference type="InterPro" id="IPR029028">
    <property type="entry name" value="Alpha/beta_knot_MTases"/>
</dbReference>
<comment type="similarity">
    <text evidence="4">Belongs to the RNA methyltransferase RlmH family.</text>
</comment>
<evidence type="ECO:0000256" key="4">
    <source>
        <dbReference type="ARBA" id="ARBA00038303"/>
    </source>
</evidence>
<reference evidence="5" key="1">
    <citation type="submission" date="2016-10" db="EMBL/GenBank/DDBJ databases">
        <authorList>
            <person name="de Groot N.N."/>
        </authorList>
    </citation>
    <scope>NUCLEOTIDE SEQUENCE</scope>
</reference>
<evidence type="ECO:0000256" key="2">
    <source>
        <dbReference type="ARBA" id="ARBA00022679"/>
    </source>
</evidence>
<dbReference type="GO" id="GO:0006364">
    <property type="term" value="P:rRNA processing"/>
    <property type="evidence" value="ECO:0007669"/>
    <property type="project" value="InterPro"/>
</dbReference>